<dbReference type="Gene3D" id="1.10.510.10">
    <property type="entry name" value="Transferase(Phosphotransferase) domain 1"/>
    <property type="match status" value="2"/>
</dbReference>
<accession>A0ABP0IIC0</accession>
<dbReference type="Pfam" id="PF07714">
    <property type="entry name" value="PK_Tyr_Ser-Thr"/>
    <property type="match status" value="1"/>
</dbReference>
<feature type="non-terminal residue" evidence="6">
    <location>
        <position position="1758"/>
    </location>
</feature>
<dbReference type="InterPro" id="IPR011989">
    <property type="entry name" value="ARM-like"/>
</dbReference>
<dbReference type="InterPro" id="IPR051681">
    <property type="entry name" value="Ser/Thr_Kinases-Pseudokinases"/>
</dbReference>
<sequence length="1758" mass="194565">EKREIVEEAVGNLELTVLDLALLRDEGLSVQELAARRREEMERDDEAERLALRQALEGKEAQAEIAALGADSHSGSLEDNLQNLVVELCKAVDRDSCTVSGAEVSVDASLQLGRGWFGPTVQAEMSSSISGAGKRASLSKRRSLSKASIVGAEALGVEHQHGVVKELRKLVTIQHDNLVRIEGWCSINDTLWVLTEPCNMSLAAFLARRVSGSLSKGDKGVVESWSLGLARALAHLHSKQDILHGDVRPHNVMVDPLSRICKLRLPLGRPSQQLVGMAADAFSAPETLGEAPQWTHRADVFSFAMVCFVMAHEAYPWREFEEESRVILEHVTLEGVRPTVDEAAGKAFGVMLKHAWEQDVDLRPSSTQVVEYLKACGYGQAKRVSRVAVRRSSRFLRSLLRFGTKTTAPFTLPGALEESLEALEGKVVQMAERIKAMAARIDGDEHDLTEAEVLAVLEPLGELIATDMPSREMEDPVKWALRDKLWTEDAIGDLISLTKAQSESAAVQGHTCIILRFVSRVEDNVISEKLVHSMGGGAAVLDAMEAFRNDPFVQEKGCAALWSLVYPQRNNRGDFGDKVKALVLRTLEDFQDNPTVLTPCLATIWNLAVNADYARQLIDDRVHVTCMELFTRLPDSPGVHEKVCGLMWNLASTFSGEMADLGMADKMVAAMRRGFAYAPLQYRGFWALATLAIPYANLVYEAGGMDHSLHALRAHPFDESVVLGALRCIWNLSPRYGSKLVEADVGAYFIQVLQSHVQNEDVSTAVLAVLRNLTLVQEPGESAKSSLMAFHLVNLLKVHVENSQLCARVLDVMTKVMTGNVAFQRALRSHGLSQALAQASALSQNERAAVFGDLEIPGGRTAEQCPRTRGAQQEAAWELPCGRPSWCLDRQGQRGVCVVWWRMGRAKGTSDRQTFKVSGQPTVAGGMEAQGLDAGVELEVLWRDAAEAQEWLGALRTVAFRLVGRRLRKLLEGVQRQRAFVKILPHGSLLDVSDAVRRVHDVLFDLHEAGVADRELEKVVTLFNARRLRWRLHDAVVDLEVVLRATAVVAAPNARPRSRADIAEELEAEMSADEKSEDLVLEGLLGSKEVVAALPDSGEAGAVGSIDVAAFVARIMSQVDAALYSDIRADQVRFLEQEGAANVQQGWFGQLAKADLMLGPRDRTRVVAEDLTSLDVQHDVLKKLRQVRHIAHENLVRVHGVTTISRAPWIITEPYEMSLAEVVRRDVPLDVDTVLALKWMKGLARALEHLHDVEHLVHCDVRPHNVLVDAVKRSAKLRLPMRPLRGELMREDAFSAPETLGPKPKWTTRSDVYSFGMVAFVMSHQQDPWHDATGSRDTLFDPEGVVHVRPTIAPETPAHVADLMRLAWSHDVSKRPGFKQIVQFLKQHKRKTAARRSSNMLRNLVTFVSDRAPPFKYTPPPKVDDTESFESQVARLRWTTNQLLDLGLDQPEATTQRIVALLDPLSELLATDCDLRTDEPETKWELRVAFWELDPMGKVLEIMDVMGGSAAVSISGLVLVRFVTRISDSEPVVDKLINQLDVLDRVAQAMERHVTSGEVQEKACQAVRNLAFLEKFALQTYAMVKDHMLQAMKDHVGDAAVMGSCCEGLQNLAGSPALREEIVDFGFGEAIMEAMGRHEADADLQYRGLGALLNIGVDTVNEYKLMDLNVHATISKALKVSFVKPRMVTTAFGVVRNYSLHINSLAKWRDVGILRDIQKGLRMYPLIADLQLEGLVCYTHFVQSQKADLIAIDGHHDM</sequence>
<keyword evidence="2" id="KW-0547">Nucleotide-binding</keyword>
<feature type="domain" description="Protein kinase" evidence="5">
    <location>
        <begin position="1137"/>
        <end position="1391"/>
    </location>
</feature>
<dbReference type="PROSITE" id="PS50011">
    <property type="entry name" value="PROTEIN_KINASE_DOM"/>
    <property type="match status" value="2"/>
</dbReference>
<dbReference type="InterPro" id="IPR016024">
    <property type="entry name" value="ARM-type_fold"/>
</dbReference>
<dbReference type="GO" id="GO:0016301">
    <property type="term" value="F:kinase activity"/>
    <property type="evidence" value="ECO:0007669"/>
    <property type="project" value="UniProtKB-KW"/>
</dbReference>
<reference evidence="6 7" key="1">
    <citation type="submission" date="2024-02" db="EMBL/GenBank/DDBJ databases">
        <authorList>
            <person name="Chen Y."/>
            <person name="Shah S."/>
            <person name="Dougan E. K."/>
            <person name="Thang M."/>
            <person name="Chan C."/>
        </authorList>
    </citation>
    <scope>NUCLEOTIDE SEQUENCE [LARGE SCALE GENOMIC DNA]</scope>
</reference>
<dbReference type="PANTHER" id="PTHR44329:SF288">
    <property type="entry name" value="MITOGEN-ACTIVATED PROTEIN KINASE KINASE KINASE 20"/>
    <property type="match status" value="1"/>
</dbReference>
<dbReference type="InterPro" id="IPR011009">
    <property type="entry name" value="Kinase-like_dom_sf"/>
</dbReference>
<dbReference type="InterPro" id="IPR000225">
    <property type="entry name" value="Armadillo"/>
</dbReference>
<dbReference type="Proteomes" id="UP001642464">
    <property type="component" value="Unassembled WGS sequence"/>
</dbReference>
<evidence type="ECO:0000313" key="7">
    <source>
        <dbReference type="Proteomes" id="UP001642464"/>
    </source>
</evidence>
<evidence type="ECO:0000256" key="1">
    <source>
        <dbReference type="ARBA" id="ARBA00022679"/>
    </source>
</evidence>
<proteinExistence type="predicted"/>
<evidence type="ECO:0000259" key="5">
    <source>
        <dbReference type="PROSITE" id="PS50011"/>
    </source>
</evidence>
<dbReference type="SUPFAM" id="SSF48371">
    <property type="entry name" value="ARM repeat"/>
    <property type="match status" value="2"/>
</dbReference>
<dbReference type="InterPro" id="IPR001245">
    <property type="entry name" value="Ser-Thr/Tyr_kinase_cat_dom"/>
</dbReference>
<protein>
    <submittedName>
        <fullName evidence="6">RGS domain-containing serine/threonine-protein kinase A (RGS domain-containing serine/threonine-protein kinase 1)</fullName>
    </submittedName>
</protein>
<evidence type="ECO:0000313" key="6">
    <source>
        <dbReference type="EMBL" id="CAK9001064.1"/>
    </source>
</evidence>
<dbReference type="PROSITE" id="PS00109">
    <property type="entry name" value="PROTEIN_KINASE_TYR"/>
    <property type="match status" value="2"/>
</dbReference>
<keyword evidence="7" id="KW-1185">Reference proteome</keyword>
<dbReference type="InterPro" id="IPR008266">
    <property type="entry name" value="Tyr_kinase_AS"/>
</dbReference>
<evidence type="ECO:0000256" key="3">
    <source>
        <dbReference type="ARBA" id="ARBA00022777"/>
    </source>
</evidence>
<keyword evidence="3 6" id="KW-0418">Kinase</keyword>
<keyword evidence="1" id="KW-0808">Transferase</keyword>
<comment type="caution">
    <text evidence="6">The sequence shown here is derived from an EMBL/GenBank/DDBJ whole genome shotgun (WGS) entry which is preliminary data.</text>
</comment>
<dbReference type="Pfam" id="PF00069">
    <property type="entry name" value="Pkinase"/>
    <property type="match status" value="1"/>
</dbReference>
<feature type="non-terminal residue" evidence="6">
    <location>
        <position position="1"/>
    </location>
</feature>
<name>A0ABP0IIC0_9DINO</name>
<evidence type="ECO:0000256" key="2">
    <source>
        <dbReference type="ARBA" id="ARBA00022741"/>
    </source>
</evidence>
<dbReference type="SMART" id="SM00185">
    <property type="entry name" value="ARM"/>
    <property type="match status" value="5"/>
</dbReference>
<dbReference type="InterPro" id="IPR000719">
    <property type="entry name" value="Prot_kinase_dom"/>
</dbReference>
<dbReference type="SUPFAM" id="SSF56112">
    <property type="entry name" value="Protein kinase-like (PK-like)"/>
    <property type="match status" value="2"/>
</dbReference>
<dbReference type="PANTHER" id="PTHR44329">
    <property type="entry name" value="SERINE/THREONINE-PROTEIN KINASE TNNI3K-RELATED"/>
    <property type="match status" value="1"/>
</dbReference>
<organism evidence="6 7">
    <name type="scientific">Durusdinium trenchii</name>
    <dbReference type="NCBI Taxonomy" id="1381693"/>
    <lineage>
        <taxon>Eukaryota</taxon>
        <taxon>Sar</taxon>
        <taxon>Alveolata</taxon>
        <taxon>Dinophyceae</taxon>
        <taxon>Suessiales</taxon>
        <taxon>Symbiodiniaceae</taxon>
        <taxon>Durusdinium</taxon>
    </lineage>
</organism>
<dbReference type="Gene3D" id="1.25.10.10">
    <property type="entry name" value="Leucine-rich Repeat Variant"/>
    <property type="match status" value="2"/>
</dbReference>
<feature type="domain" description="Protein kinase" evidence="5">
    <location>
        <begin position="106"/>
        <end position="373"/>
    </location>
</feature>
<dbReference type="InterPro" id="IPR056597">
    <property type="entry name" value="ARM_LRRK2"/>
</dbReference>
<evidence type="ECO:0000256" key="4">
    <source>
        <dbReference type="ARBA" id="ARBA00022840"/>
    </source>
</evidence>
<keyword evidence="4" id="KW-0067">ATP-binding</keyword>
<gene>
    <name evidence="6" type="ORF">SCF082_LOCUS6767</name>
</gene>
<dbReference type="Pfam" id="PF23744">
    <property type="entry name" value="ARM_LRRK2"/>
    <property type="match status" value="1"/>
</dbReference>
<dbReference type="EMBL" id="CAXAMM010003739">
    <property type="protein sequence ID" value="CAK9001064.1"/>
    <property type="molecule type" value="Genomic_DNA"/>
</dbReference>